<keyword evidence="1" id="KW-0732">Signal</keyword>
<sequence>MFRKTIVYSSLFVMLLCSTSCFEILEEINLNADGSGSMLVTLNMSKSKTKVASIMLLDSINGYKIPTEDDMNEAMKDVVSHLEKTDGISNIKKTKDMDNYVFTIACDFKKVEHINAIFKDLIEKQNRNGGTSFTTENFTFNGNTGTFLRNFKYDSSIKKSFARLNDEDKKIFDDASYTCIYRFKDAVKSVSNENAKIAPNKKAVMLRVDAMSFITGAKNVQNKIQLTR</sequence>
<protein>
    <recommendedName>
        <fullName evidence="4">Lipoprotein</fullName>
    </recommendedName>
</protein>
<dbReference type="EMBL" id="CP040710">
    <property type="protein sequence ID" value="QCX02005.1"/>
    <property type="molecule type" value="Genomic_DNA"/>
</dbReference>
<accession>A0A5B7ST99</accession>
<name>A0A5B7ST99_9FLAO</name>
<dbReference type="Proteomes" id="UP000310017">
    <property type="component" value="Chromosome"/>
</dbReference>
<dbReference type="OrthoDB" id="978751at2"/>
<proteinExistence type="predicted"/>
<evidence type="ECO:0000313" key="2">
    <source>
        <dbReference type="EMBL" id="QCX02005.1"/>
    </source>
</evidence>
<evidence type="ECO:0008006" key="4">
    <source>
        <dbReference type="Google" id="ProtNLM"/>
    </source>
</evidence>
<feature type="signal peptide" evidence="1">
    <location>
        <begin position="1"/>
        <end position="23"/>
    </location>
</feature>
<dbReference type="AlphaFoldDB" id="A0A5B7ST99"/>
<dbReference type="RefSeq" id="WP_138854342.1">
    <property type="nucleotide sequence ID" value="NZ_CP040710.1"/>
</dbReference>
<evidence type="ECO:0000313" key="3">
    <source>
        <dbReference type="Proteomes" id="UP000310017"/>
    </source>
</evidence>
<organism evidence="2 3">
    <name type="scientific">Aggregatimonas sangjinii</name>
    <dbReference type="NCBI Taxonomy" id="2583587"/>
    <lineage>
        <taxon>Bacteria</taxon>
        <taxon>Pseudomonadati</taxon>
        <taxon>Bacteroidota</taxon>
        <taxon>Flavobacteriia</taxon>
        <taxon>Flavobacteriales</taxon>
        <taxon>Flavobacteriaceae</taxon>
        <taxon>Aggregatimonas</taxon>
    </lineage>
</organism>
<feature type="chain" id="PRO_5022788537" description="Lipoprotein" evidence="1">
    <location>
        <begin position="24"/>
        <end position="228"/>
    </location>
</feature>
<dbReference type="KEGG" id="asag:FGM00_18495"/>
<reference evidence="2 3" key="1">
    <citation type="submission" date="2019-05" db="EMBL/GenBank/DDBJ databases">
        <title>Genome sequencing of F202Z8.</title>
        <authorList>
            <person name="Kwon Y.M."/>
        </authorList>
    </citation>
    <scope>NUCLEOTIDE SEQUENCE [LARGE SCALE GENOMIC DNA]</scope>
    <source>
        <strain evidence="2 3">F202Z8</strain>
    </source>
</reference>
<keyword evidence="3" id="KW-1185">Reference proteome</keyword>
<gene>
    <name evidence="2" type="ORF">FGM00_18495</name>
</gene>
<evidence type="ECO:0000256" key="1">
    <source>
        <dbReference type="SAM" id="SignalP"/>
    </source>
</evidence>